<dbReference type="Proteomes" id="UP000828390">
    <property type="component" value="Unassembled WGS sequence"/>
</dbReference>
<name>A0A9D4JID3_DREPO</name>
<reference evidence="2" key="1">
    <citation type="journal article" date="2019" name="bioRxiv">
        <title>The Genome of the Zebra Mussel, Dreissena polymorpha: A Resource for Invasive Species Research.</title>
        <authorList>
            <person name="McCartney M.A."/>
            <person name="Auch B."/>
            <person name="Kono T."/>
            <person name="Mallez S."/>
            <person name="Zhang Y."/>
            <person name="Obille A."/>
            <person name="Becker A."/>
            <person name="Abrahante J.E."/>
            <person name="Garbe J."/>
            <person name="Badalamenti J.P."/>
            <person name="Herman A."/>
            <person name="Mangelson H."/>
            <person name="Liachko I."/>
            <person name="Sullivan S."/>
            <person name="Sone E.D."/>
            <person name="Koren S."/>
            <person name="Silverstein K.A.T."/>
            <person name="Beckman K.B."/>
            <person name="Gohl D.M."/>
        </authorList>
    </citation>
    <scope>NUCLEOTIDE SEQUENCE</scope>
    <source>
        <strain evidence="2">Duluth1</strain>
        <tissue evidence="2">Whole animal</tissue>
    </source>
</reference>
<accession>A0A9D4JID3</accession>
<organism evidence="2 3">
    <name type="scientific">Dreissena polymorpha</name>
    <name type="common">Zebra mussel</name>
    <name type="synonym">Mytilus polymorpha</name>
    <dbReference type="NCBI Taxonomy" id="45954"/>
    <lineage>
        <taxon>Eukaryota</taxon>
        <taxon>Metazoa</taxon>
        <taxon>Spiralia</taxon>
        <taxon>Lophotrochozoa</taxon>
        <taxon>Mollusca</taxon>
        <taxon>Bivalvia</taxon>
        <taxon>Autobranchia</taxon>
        <taxon>Heteroconchia</taxon>
        <taxon>Euheterodonta</taxon>
        <taxon>Imparidentia</taxon>
        <taxon>Neoheterodontei</taxon>
        <taxon>Myida</taxon>
        <taxon>Dreissenoidea</taxon>
        <taxon>Dreissenidae</taxon>
        <taxon>Dreissena</taxon>
    </lineage>
</organism>
<evidence type="ECO:0000313" key="3">
    <source>
        <dbReference type="Proteomes" id="UP000828390"/>
    </source>
</evidence>
<feature type="region of interest" description="Disordered" evidence="1">
    <location>
        <begin position="1"/>
        <end position="24"/>
    </location>
</feature>
<keyword evidence="3" id="KW-1185">Reference proteome</keyword>
<proteinExistence type="predicted"/>
<evidence type="ECO:0000313" key="2">
    <source>
        <dbReference type="EMBL" id="KAH3809838.1"/>
    </source>
</evidence>
<comment type="caution">
    <text evidence="2">The sequence shown here is derived from an EMBL/GenBank/DDBJ whole genome shotgun (WGS) entry which is preliminary data.</text>
</comment>
<dbReference type="AlphaFoldDB" id="A0A9D4JID3"/>
<evidence type="ECO:0000256" key="1">
    <source>
        <dbReference type="SAM" id="MobiDB-lite"/>
    </source>
</evidence>
<sequence length="108" mass="11713">MRQAVQTTGSIRATELTQTAGSERSVVVEAQTTVSSPEMDLIQRPEPVSCVAKGARVRASAQVAESITEPGSLVDECEWGDEVETAPVVREWISARNVELTAFDSHFH</sequence>
<protein>
    <submittedName>
        <fullName evidence="2">Uncharacterized protein</fullName>
    </submittedName>
</protein>
<feature type="compositionally biased region" description="Polar residues" evidence="1">
    <location>
        <begin position="1"/>
        <end position="22"/>
    </location>
</feature>
<dbReference type="EMBL" id="JAIWYP010000006">
    <property type="protein sequence ID" value="KAH3809838.1"/>
    <property type="molecule type" value="Genomic_DNA"/>
</dbReference>
<reference evidence="2" key="2">
    <citation type="submission" date="2020-11" db="EMBL/GenBank/DDBJ databases">
        <authorList>
            <person name="McCartney M.A."/>
            <person name="Auch B."/>
            <person name="Kono T."/>
            <person name="Mallez S."/>
            <person name="Becker A."/>
            <person name="Gohl D.M."/>
            <person name="Silverstein K.A.T."/>
            <person name="Koren S."/>
            <person name="Bechman K.B."/>
            <person name="Herman A."/>
            <person name="Abrahante J.E."/>
            <person name="Garbe J."/>
        </authorList>
    </citation>
    <scope>NUCLEOTIDE SEQUENCE</scope>
    <source>
        <strain evidence="2">Duluth1</strain>
        <tissue evidence="2">Whole animal</tissue>
    </source>
</reference>
<gene>
    <name evidence="2" type="ORF">DPMN_138218</name>
</gene>